<dbReference type="Gene3D" id="3.40.50.10320">
    <property type="entry name" value="LmbE-like"/>
    <property type="match status" value="1"/>
</dbReference>
<keyword evidence="1" id="KW-0732">Signal</keyword>
<evidence type="ECO:0000313" key="3">
    <source>
        <dbReference type="Proteomes" id="UP000481153"/>
    </source>
</evidence>
<comment type="caution">
    <text evidence="2">The sequence shown here is derived from an EMBL/GenBank/DDBJ whole genome shotgun (WGS) entry which is preliminary data.</text>
</comment>
<sequence length="457" mass="51378">MTFRAVVLALACGGGLSQALSPLLASYSPDVRVPSLQYSYIPNANWFHRPPPYPSDPVTTSIREPDASTSLPFTTFRRRTNAPRSRVPTAHDFSSASNNYAILLAPDGEFPWSQPMLPAFRLAIAVTVFDLDACARACQRELACVAYHLSDNNCDLYGPTANPLENSIAGWINQPMNKAIKSTLPSFDPRSATRVHFYIVAHEDDNILFMANMYHWSIREPETKVVFIFATAGDASLGNPWREAREAGAIAASQVWVEHFGQFSAEPAFDTVQVPTLNGTTHKIRTVAVGNIVHYFFSIDEIGFDAVNTDRNAVAPMDDPTVPYSGRNDLKETLTFVLAHESNGIESVEVNTQMFNSTDADDHKLHRATGQLVYDVVNDHPEWRSCMTRRFYYDYQRWLALVNMESPVVEVQRYAWMRLSQAIYNHNASVVFWSQHAMNLGRTYIDRVDYPSERSCS</sequence>
<dbReference type="EMBL" id="VJMJ01000230">
    <property type="protein sequence ID" value="KAF0725935.1"/>
    <property type="molecule type" value="Genomic_DNA"/>
</dbReference>
<evidence type="ECO:0000313" key="2">
    <source>
        <dbReference type="EMBL" id="KAF0725935.1"/>
    </source>
</evidence>
<organism evidence="2 3">
    <name type="scientific">Aphanomyces euteiches</name>
    <dbReference type="NCBI Taxonomy" id="100861"/>
    <lineage>
        <taxon>Eukaryota</taxon>
        <taxon>Sar</taxon>
        <taxon>Stramenopiles</taxon>
        <taxon>Oomycota</taxon>
        <taxon>Saprolegniomycetes</taxon>
        <taxon>Saprolegniales</taxon>
        <taxon>Verrucalvaceae</taxon>
        <taxon>Aphanomyces</taxon>
    </lineage>
</organism>
<name>A0A6G0WEI0_9STRA</name>
<reference evidence="2 3" key="1">
    <citation type="submission" date="2019-07" db="EMBL/GenBank/DDBJ databases">
        <title>Genomics analysis of Aphanomyces spp. identifies a new class of oomycete effector associated with host adaptation.</title>
        <authorList>
            <person name="Gaulin E."/>
        </authorList>
    </citation>
    <scope>NUCLEOTIDE SEQUENCE [LARGE SCALE GENOMIC DNA]</scope>
    <source>
        <strain evidence="2 3">ATCC 201684</strain>
    </source>
</reference>
<feature type="signal peptide" evidence="1">
    <location>
        <begin position="1"/>
        <end position="19"/>
    </location>
</feature>
<keyword evidence="3" id="KW-1185">Reference proteome</keyword>
<feature type="chain" id="PRO_5026310312" description="Apple domain-containing protein" evidence="1">
    <location>
        <begin position="20"/>
        <end position="457"/>
    </location>
</feature>
<dbReference type="AlphaFoldDB" id="A0A6G0WEI0"/>
<protein>
    <recommendedName>
        <fullName evidence="4">Apple domain-containing protein</fullName>
    </recommendedName>
</protein>
<dbReference type="Proteomes" id="UP000481153">
    <property type="component" value="Unassembled WGS sequence"/>
</dbReference>
<gene>
    <name evidence="2" type="ORF">Ae201684_015705</name>
</gene>
<proteinExistence type="predicted"/>
<dbReference type="VEuPathDB" id="FungiDB:AeMF1_004208"/>
<evidence type="ECO:0008006" key="4">
    <source>
        <dbReference type="Google" id="ProtNLM"/>
    </source>
</evidence>
<dbReference type="InterPro" id="IPR024078">
    <property type="entry name" value="LmbE-like_dom_sf"/>
</dbReference>
<accession>A0A6G0WEI0</accession>
<evidence type="ECO:0000256" key="1">
    <source>
        <dbReference type="SAM" id="SignalP"/>
    </source>
</evidence>